<dbReference type="CDD" id="cd00609">
    <property type="entry name" value="AAT_like"/>
    <property type="match status" value="1"/>
</dbReference>
<dbReference type="InterPro" id="IPR004839">
    <property type="entry name" value="Aminotransferase_I/II_large"/>
</dbReference>
<dbReference type="RefSeq" id="WP_019949878.1">
    <property type="nucleotide sequence ID" value="NZ_JBHLVX010000013.1"/>
</dbReference>
<dbReference type="EMBL" id="JBHLVX010000013">
    <property type="protein sequence ID" value="MFC0267041.1"/>
    <property type="molecule type" value="Genomic_DNA"/>
</dbReference>
<dbReference type="GO" id="GO:0008483">
    <property type="term" value="F:transaminase activity"/>
    <property type="evidence" value="ECO:0007669"/>
    <property type="project" value="UniProtKB-KW"/>
</dbReference>
<protein>
    <submittedName>
        <fullName evidence="7">Aminotransferase class I/II-fold pyridoxal phosphate-dependent enzyme</fullName>
    </submittedName>
</protein>
<keyword evidence="4" id="KW-0732">Signal</keyword>
<accession>A0ABV6G096</accession>
<keyword evidence="8" id="KW-1185">Reference proteome</keyword>
<dbReference type="Gene3D" id="3.40.640.10">
    <property type="entry name" value="Type I PLP-dependent aspartate aminotransferase-like (Major domain)"/>
    <property type="match status" value="1"/>
</dbReference>
<name>A0ABV6G096_9GAMM</name>
<evidence type="ECO:0000256" key="1">
    <source>
        <dbReference type="ARBA" id="ARBA00007970"/>
    </source>
</evidence>
<keyword evidence="2 7" id="KW-0032">Aminotransferase</keyword>
<evidence type="ECO:0000313" key="7">
    <source>
        <dbReference type="EMBL" id="MFC0267041.1"/>
    </source>
</evidence>
<reference evidence="7 8" key="1">
    <citation type="submission" date="2024-09" db="EMBL/GenBank/DDBJ databases">
        <authorList>
            <person name="Sun Q."/>
            <person name="Mori K."/>
        </authorList>
    </citation>
    <scope>NUCLEOTIDE SEQUENCE [LARGE SCALE GENOMIC DNA]</scope>
    <source>
        <strain evidence="7 8">CCM 7415</strain>
    </source>
</reference>
<dbReference type="NCBIfam" id="TIGR01409">
    <property type="entry name" value="TAT_signal_seq"/>
    <property type="match status" value="1"/>
</dbReference>
<dbReference type="InterPro" id="IPR050106">
    <property type="entry name" value="HistidinolP_aminotransfase"/>
</dbReference>
<dbReference type="Pfam" id="PF00155">
    <property type="entry name" value="Aminotran_1_2"/>
    <property type="match status" value="1"/>
</dbReference>
<dbReference type="InterPro" id="IPR019546">
    <property type="entry name" value="TAT_signal_bac_arc"/>
</dbReference>
<dbReference type="PANTHER" id="PTHR43643">
    <property type="entry name" value="HISTIDINOL-PHOSPHATE AMINOTRANSFERASE 2"/>
    <property type="match status" value="1"/>
</dbReference>
<organism evidence="7 8">
    <name type="scientific">Kushneria aurantia</name>
    <dbReference type="NCBI Taxonomy" id="504092"/>
    <lineage>
        <taxon>Bacteria</taxon>
        <taxon>Pseudomonadati</taxon>
        <taxon>Pseudomonadota</taxon>
        <taxon>Gammaproteobacteria</taxon>
        <taxon>Oceanospirillales</taxon>
        <taxon>Halomonadaceae</taxon>
        <taxon>Kushneria</taxon>
    </lineage>
</organism>
<keyword evidence="5" id="KW-0663">Pyridoxal phosphate</keyword>
<evidence type="ECO:0000313" key="8">
    <source>
        <dbReference type="Proteomes" id="UP001589814"/>
    </source>
</evidence>
<dbReference type="Gene3D" id="3.90.1150.10">
    <property type="entry name" value="Aspartate Aminotransferase, domain 1"/>
    <property type="match status" value="1"/>
</dbReference>
<dbReference type="Proteomes" id="UP001589814">
    <property type="component" value="Unassembled WGS sequence"/>
</dbReference>
<proteinExistence type="inferred from homology"/>
<comment type="similarity">
    <text evidence="1">Belongs to the class-II pyridoxal-phosphate-dependent aminotransferase family. Histidinol-phosphate aminotransferase subfamily.</text>
</comment>
<dbReference type="PROSITE" id="PS51318">
    <property type="entry name" value="TAT"/>
    <property type="match status" value="1"/>
</dbReference>
<evidence type="ECO:0000256" key="3">
    <source>
        <dbReference type="ARBA" id="ARBA00022679"/>
    </source>
</evidence>
<dbReference type="PANTHER" id="PTHR43643:SF3">
    <property type="entry name" value="HISTIDINOL-PHOSPHATE AMINOTRANSFERASE"/>
    <property type="match status" value="1"/>
</dbReference>
<evidence type="ECO:0000256" key="4">
    <source>
        <dbReference type="ARBA" id="ARBA00022729"/>
    </source>
</evidence>
<dbReference type="InterPro" id="IPR015422">
    <property type="entry name" value="PyrdxlP-dep_Trfase_small"/>
</dbReference>
<dbReference type="InterPro" id="IPR006311">
    <property type="entry name" value="TAT_signal"/>
</dbReference>
<evidence type="ECO:0000259" key="6">
    <source>
        <dbReference type="Pfam" id="PF00155"/>
    </source>
</evidence>
<dbReference type="InterPro" id="IPR015421">
    <property type="entry name" value="PyrdxlP-dep_Trfase_major"/>
</dbReference>
<dbReference type="InterPro" id="IPR015424">
    <property type="entry name" value="PyrdxlP-dep_Trfase"/>
</dbReference>
<dbReference type="SUPFAM" id="SSF53383">
    <property type="entry name" value="PLP-dependent transferases"/>
    <property type="match status" value="1"/>
</dbReference>
<sequence length="401" mass="43361">MKETPADSGRVASRRKFLGMSGAALASVGLGGLALPGTPTRASEAVPSAPAGMATPSATHPIGINYNENALGMSPRAQLAAIDSISGANRYPFSRLAPFRQQLADHHGVAPASLLLTPGSSAGIRASIAAHARGSNTQLVIPELTYGDGEHHASNYGMSIARAPSSREDWSFEMADMRALVDNHDGASVVYLVNPNNPTATITPADEIEAWIESRPDDTIFVVDEAYGEFVNDPAFRSVDGLIARGVDNVILLKTFSKIHAMAGLRVGYLVAAPPLVEHVAGFIESDWMTLSWPGVEAASHSMRDDAFLARSKQSNDESRAILTRALEELGMDYLPSEANFVFHRTPVPLAQYQQLMKEHFVMVGRPFPPAQEWCRTSLGTPEQMRYVAQVMRNLRSQQRL</sequence>
<comment type="caution">
    <text evidence="7">The sequence shown here is derived from an EMBL/GenBank/DDBJ whole genome shotgun (WGS) entry which is preliminary data.</text>
</comment>
<gene>
    <name evidence="7" type="ORF">ACFFHW_03330</name>
</gene>
<feature type="domain" description="Aminotransferase class I/classII large" evidence="6">
    <location>
        <begin position="62"/>
        <end position="390"/>
    </location>
</feature>
<keyword evidence="3" id="KW-0808">Transferase</keyword>
<evidence type="ECO:0000256" key="5">
    <source>
        <dbReference type="ARBA" id="ARBA00022898"/>
    </source>
</evidence>
<evidence type="ECO:0000256" key="2">
    <source>
        <dbReference type="ARBA" id="ARBA00022576"/>
    </source>
</evidence>